<protein>
    <submittedName>
        <fullName evidence="6">Sugar-binding transcriptional regulator</fullName>
    </submittedName>
</protein>
<dbReference type="Gene3D" id="3.40.50.1360">
    <property type="match status" value="1"/>
</dbReference>
<evidence type="ECO:0000256" key="2">
    <source>
        <dbReference type="ARBA" id="ARBA00023015"/>
    </source>
</evidence>
<evidence type="ECO:0000313" key="6">
    <source>
        <dbReference type="EMBL" id="AZR06168.1"/>
    </source>
</evidence>
<dbReference type="InterPro" id="IPR037171">
    <property type="entry name" value="NagB/RpiA_transferase-like"/>
</dbReference>
<evidence type="ECO:0000313" key="7">
    <source>
        <dbReference type="Proteomes" id="UP000275951"/>
    </source>
</evidence>
<gene>
    <name evidence="6" type="ORF">EBQ10_01910</name>
</gene>
<name>A0A3Q9GL93_9ACTO</name>
<evidence type="ECO:0000256" key="4">
    <source>
        <dbReference type="ARBA" id="ARBA00023163"/>
    </source>
</evidence>
<keyword evidence="2" id="KW-0805">Transcription regulation</keyword>
<dbReference type="Gene3D" id="1.10.10.10">
    <property type="entry name" value="Winged helix-like DNA-binding domain superfamily/Winged helix DNA-binding domain"/>
    <property type="match status" value="1"/>
</dbReference>
<dbReference type="Pfam" id="PF04198">
    <property type="entry name" value="Sugar-bind"/>
    <property type="match status" value="1"/>
</dbReference>
<dbReference type="InterPro" id="IPR051054">
    <property type="entry name" value="SorC_transcr_regulators"/>
</dbReference>
<comment type="similarity">
    <text evidence="1">Belongs to the SorC transcriptional regulatory family.</text>
</comment>
<sequence length="341" mass="37036">MRTYEHTWPNPNNISCKADRLENMEKTMQPSSRDDLMFEAAYLYYVEGLTQQAIGTRLGYTRWTIGRLIEEARQTGLVTITINHPRVQTHHLEKQIAAVLDLDKVIVVPGKHDDGRDAVAQATAQFLVNRAPLRSLGVAWGRTMTALAKALPDHWSPGIKVYQTNGGPTHHGDNEVSSSISAMARKGPGIAYTLPAPTIIGNPDLGPQLMAEPAISRIFDGARRADILVYSPGTVSKDSILVQSGFITEESIDSIRNKGSVGDILSHYVDATGRPISAQLERRTIAYPLHLLAQAHLSIAVAGEPDKAPAMVAAARGKLARIVIIDTTTAEAILALTSKEK</sequence>
<evidence type="ECO:0000256" key="3">
    <source>
        <dbReference type="ARBA" id="ARBA00023125"/>
    </source>
</evidence>
<proteinExistence type="inferred from homology"/>
<dbReference type="SUPFAM" id="SSF100950">
    <property type="entry name" value="NagB/RpiA/CoA transferase-like"/>
    <property type="match status" value="1"/>
</dbReference>
<keyword evidence="3" id="KW-0238">DNA-binding</keyword>
<evidence type="ECO:0000259" key="5">
    <source>
        <dbReference type="Pfam" id="PF04198"/>
    </source>
</evidence>
<accession>A0A3Q9GL93</accession>
<dbReference type="InterPro" id="IPR036388">
    <property type="entry name" value="WH-like_DNA-bd_sf"/>
</dbReference>
<feature type="domain" description="Sugar-binding" evidence="5">
    <location>
        <begin position="88"/>
        <end position="335"/>
    </location>
</feature>
<dbReference type="GO" id="GO:0030246">
    <property type="term" value="F:carbohydrate binding"/>
    <property type="evidence" value="ECO:0007669"/>
    <property type="project" value="InterPro"/>
</dbReference>
<keyword evidence="4" id="KW-0804">Transcription</keyword>
<dbReference type="GO" id="GO:0003677">
    <property type="term" value="F:DNA binding"/>
    <property type="evidence" value="ECO:0007669"/>
    <property type="project" value="UniProtKB-KW"/>
</dbReference>
<dbReference type="Proteomes" id="UP000275951">
    <property type="component" value="Chromosome"/>
</dbReference>
<reference evidence="6 7" key="1">
    <citation type="submission" date="2018-11" db="EMBL/GenBank/DDBJ databases">
        <title>Multidrug-resistant genes are associated with an 42-kb island TGI1 carrying a complex class 1 integron in a Trueperella pyogenes.</title>
        <authorList>
            <person name="Dong W."/>
        </authorList>
    </citation>
    <scope>NUCLEOTIDE SEQUENCE [LARGE SCALE GENOMIC DNA]</scope>
    <source>
        <strain evidence="6 7">TP4</strain>
    </source>
</reference>
<dbReference type="InterPro" id="IPR007324">
    <property type="entry name" value="Sugar-bd_dom_put"/>
</dbReference>
<dbReference type="AlphaFoldDB" id="A0A3Q9GL93"/>
<evidence type="ECO:0000256" key="1">
    <source>
        <dbReference type="ARBA" id="ARBA00010466"/>
    </source>
</evidence>
<dbReference type="PANTHER" id="PTHR34294">
    <property type="entry name" value="TRANSCRIPTIONAL REGULATOR-RELATED"/>
    <property type="match status" value="1"/>
</dbReference>
<dbReference type="EMBL" id="CP033905">
    <property type="protein sequence ID" value="AZR06168.1"/>
    <property type="molecule type" value="Genomic_DNA"/>
</dbReference>
<organism evidence="6 7">
    <name type="scientific">Trueperella pyogenes</name>
    <dbReference type="NCBI Taxonomy" id="1661"/>
    <lineage>
        <taxon>Bacteria</taxon>
        <taxon>Bacillati</taxon>
        <taxon>Actinomycetota</taxon>
        <taxon>Actinomycetes</taxon>
        <taxon>Actinomycetales</taxon>
        <taxon>Actinomycetaceae</taxon>
        <taxon>Trueperella</taxon>
    </lineage>
</organism>
<dbReference type="PANTHER" id="PTHR34294:SF1">
    <property type="entry name" value="TRANSCRIPTIONAL REGULATOR LSRR"/>
    <property type="match status" value="1"/>
</dbReference>